<accession>A0A6N8U5C1</accession>
<organism evidence="1 2">
    <name type="scientific">Salinicoccus hispanicus</name>
    <dbReference type="NCBI Taxonomy" id="157225"/>
    <lineage>
        <taxon>Bacteria</taxon>
        <taxon>Bacillati</taxon>
        <taxon>Bacillota</taxon>
        <taxon>Bacilli</taxon>
        <taxon>Bacillales</taxon>
        <taxon>Staphylococcaceae</taxon>
        <taxon>Salinicoccus</taxon>
    </lineage>
</organism>
<dbReference type="Gene3D" id="1.10.1270.10">
    <property type="entry name" value="TrpR-like"/>
    <property type="match status" value="1"/>
</dbReference>
<dbReference type="InterPro" id="IPR000831">
    <property type="entry name" value="Trp_repress"/>
</dbReference>
<dbReference type="Pfam" id="PF01371">
    <property type="entry name" value="Trp_repressor"/>
    <property type="match status" value="1"/>
</dbReference>
<keyword evidence="2" id="KW-1185">Reference proteome</keyword>
<dbReference type="NCBIfam" id="TIGR02531">
    <property type="entry name" value="yecD_yerC"/>
    <property type="match status" value="1"/>
</dbReference>
<evidence type="ECO:0000313" key="2">
    <source>
        <dbReference type="Proteomes" id="UP000436284"/>
    </source>
</evidence>
<gene>
    <name evidence="1" type="ORF">GQ671_09470</name>
</gene>
<dbReference type="InterPro" id="IPR013368">
    <property type="entry name" value="YecD_YerC"/>
</dbReference>
<dbReference type="GO" id="GO:0003700">
    <property type="term" value="F:DNA-binding transcription factor activity"/>
    <property type="evidence" value="ECO:0007669"/>
    <property type="project" value="InterPro"/>
</dbReference>
<sequence>MQIDKLRGKELDDLFEGILKLESVEECHHFFDDLCTTNELVSLKQRFQVAKMIKEGHTYSKVQDKTGASSATVSRVKRCLDYGSEGYHAIIDRMDQK</sequence>
<dbReference type="PIRSF" id="PIRSF012508">
    <property type="entry name" value="YerC"/>
    <property type="match status" value="1"/>
</dbReference>
<dbReference type="EMBL" id="WUUK01000003">
    <property type="protein sequence ID" value="MXQ51501.1"/>
    <property type="molecule type" value="Genomic_DNA"/>
</dbReference>
<name>A0A6N8U5C1_9STAP</name>
<dbReference type="PANTHER" id="PTHR40080:SF1">
    <property type="entry name" value="TRPR-LIKE PROTEIN YERC_YECD"/>
    <property type="match status" value="1"/>
</dbReference>
<evidence type="ECO:0000313" key="1">
    <source>
        <dbReference type="EMBL" id="MXQ51501.1"/>
    </source>
</evidence>
<dbReference type="RefSeq" id="WP_160656147.1">
    <property type="nucleotide sequence ID" value="NZ_JBHRWU010000001.1"/>
</dbReference>
<dbReference type="AlphaFoldDB" id="A0A6N8U5C1"/>
<reference evidence="1 2" key="1">
    <citation type="submission" date="2019-12" db="EMBL/GenBank/DDBJ databases">
        <title>Salinicoccus cyprini sp. nov., isolated from gastro-intestinal tract of mirror carp, Cyprinus carpio var. specularis, collected from Gobind Sagar Reservoir, Himachal Pradesh, India.</title>
        <authorList>
            <person name="Talwar C."/>
            <person name="Singh A.K."/>
            <person name="Lal R."/>
            <person name="Negi R.K."/>
        </authorList>
    </citation>
    <scope>NUCLEOTIDE SEQUENCE [LARGE SCALE GENOMIC DNA]</scope>
    <source>
        <strain evidence="1 2">J-82</strain>
    </source>
</reference>
<dbReference type="GO" id="GO:0043565">
    <property type="term" value="F:sequence-specific DNA binding"/>
    <property type="evidence" value="ECO:0007669"/>
    <property type="project" value="InterPro"/>
</dbReference>
<dbReference type="Proteomes" id="UP000436284">
    <property type="component" value="Unassembled WGS sequence"/>
</dbReference>
<dbReference type="InterPro" id="IPR010921">
    <property type="entry name" value="Trp_repressor/repl_initiator"/>
</dbReference>
<dbReference type="SUPFAM" id="SSF48295">
    <property type="entry name" value="TrpR-like"/>
    <property type="match status" value="1"/>
</dbReference>
<proteinExistence type="predicted"/>
<dbReference type="PANTHER" id="PTHR40080">
    <property type="entry name" value="LMO1763 PROTEIN"/>
    <property type="match status" value="1"/>
</dbReference>
<evidence type="ECO:0008006" key="3">
    <source>
        <dbReference type="Google" id="ProtNLM"/>
    </source>
</evidence>
<protein>
    <recommendedName>
        <fullName evidence="3">TrpR-like protein YerC/YecD</fullName>
    </recommendedName>
</protein>
<comment type="caution">
    <text evidence="1">The sequence shown here is derived from an EMBL/GenBank/DDBJ whole genome shotgun (WGS) entry which is preliminary data.</text>
</comment>
<dbReference type="InterPro" id="IPR038116">
    <property type="entry name" value="TrpR-like_sf"/>
</dbReference>
<dbReference type="OrthoDB" id="2874807at2"/>